<keyword evidence="10" id="KW-0496">Mitochondrion</keyword>
<keyword evidence="9" id="KW-0811">Translocation</keyword>
<evidence type="ECO:0000313" key="13">
    <source>
        <dbReference type="EMBL" id="OAD66664.1"/>
    </source>
</evidence>
<evidence type="ECO:0000256" key="5">
    <source>
        <dbReference type="ARBA" id="ARBA00022692"/>
    </source>
</evidence>
<accession>A0A162N827</accession>
<evidence type="ECO:0000256" key="12">
    <source>
        <dbReference type="SAM" id="MobiDB-lite"/>
    </source>
</evidence>
<evidence type="ECO:0000256" key="2">
    <source>
        <dbReference type="ARBA" id="ARBA00006355"/>
    </source>
</evidence>
<evidence type="ECO:0000256" key="1">
    <source>
        <dbReference type="ARBA" id="ARBA00004434"/>
    </source>
</evidence>
<keyword evidence="5" id="KW-0812">Transmembrane</keyword>
<evidence type="ECO:0000256" key="4">
    <source>
        <dbReference type="ARBA" id="ARBA00022448"/>
    </source>
</evidence>
<dbReference type="EMBL" id="KV441001">
    <property type="protein sequence ID" value="OAD66664.1"/>
    <property type="molecule type" value="Genomic_DNA"/>
</dbReference>
<feature type="compositionally biased region" description="Polar residues" evidence="12">
    <location>
        <begin position="128"/>
        <end position="143"/>
    </location>
</feature>
<keyword evidence="7" id="KW-0653">Protein transport</keyword>
<keyword evidence="11" id="KW-0472">Membrane</keyword>
<organism evidence="13 14">
    <name type="scientific">Phycomyces blakesleeanus (strain ATCC 8743b / DSM 1359 / FGSC 10004 / NBRC 33097 / NRRL 1555)</name>
    <dbReference type="NCBI Taxonomy" id="763407"/>
    <lineage>
        <taxon>Eukaryota</taxon>
        <taxon>Fungi</taxon>
        <taxon>Fungi incertae sedis</taxon>
        <taxon>Mucoromycota</taxon>
        <taxon>Mucoromycotina</taxon>
        <taxon>Mucoromycetes</taxon>
        <taxon>Mucorales</taxon>
        <taxon>Phycomycetaceae</taxon>
        <taxon>Phycomyces</taxon>
    </lineage>
</organism>
<gene>
    <name evidence="13" type="ORF">PHYBLDRAFT_99354</name>
</gene>
<reference evidence="14" key="1">
    <citation type="submission" date="2015-06" db="EMBL/GenBank/DDBJ databases">
        <title>Expansion of signal transduction pathways in fungi by whole-genome duplication.</title>
        <authorList>
            <consortium name="DOE Joint Genome Institute"/>
            <person name="Corrochano L.M."/>
            <person name="Kuo A."/>
            <person name="Marcet-Houben M."/>
            <person name="Polaino S."/>
            <person name="Salamov A."/>
            <person name="Villalobos J.M."/>
            <person name="Alvarez M.I."/>
            <person name="Avalos J."/>
            <person name="Benito E.P."/>
            <person name="Benoit I."/>
            <person name="Burger G."/>
            <person name="Camino L.P."/>
            <person name="Canovas D."/>
            <person name="Cerda-Olmedo E."/>
            <person name="Cheng J.-F."/>
            <person name="Dominguez A."/>
            <person name="Elias M."/>
            <person name="Eslava A.P."/>
            <person name="Glaser F."/>
            <person name="Grimwood J."/>
            <person name="Gutierrez G."/>
            <person name="Heitman J."/>
            <person name="Henrissat B."/>
            <person name="Iturriaga E.A."/>
            <person name="Lang B.F."/>
            <person name="Lavin J.L."/>
            <person name="Lee S."/>
            <person name="Li W."/>
            <person name="Lindquist E."/>
            <person name="Lopez-Garcia S."/>
            <person name="Luque E.M."/>
            <person name="Marcos A.T."/>
            <person name="Martin J."/>
            <person name="McCluskey K."/>
            <person name="Medina H.R."/>
            <person name="Miralles-Duran A."/>
            <person name="Miyazaki A."/>
            <person name="Munoz-Torres E."/>
            <person name="Oguiza J.A."/>
            <person name="Ohm R."/>
            <person name="Olmedo M."/>
            <person name="Orejas M."/>
            <person name="Ortiz-Castellanos L."/>
            <person name="Pisabarro A.G."/>
            <person name="Rodriguez-Romero J."/>
            <person name="Ruiz-Herrera J."/>
            <person name="Ruiz-Vazquez R."/>
            <person name="Sanz C."/>
            <person name="Schackwitz W."/>
            <person name="Schmutz J."/>
            <person name="Shahriari M."/>
            <person name="Shelest E."/>
            <person name="Silva-Franco F."/>
            <person name="Soanes D."/>
            <person name="Syed K."/>
            <person name="Tagua V.G."/>
            <person name="Talbot N.J."/>
            <person name="Thon M."/>
            <person name="De vries R.P."/>
            <person name="Wiebenga A."/>
            <person name="Yadav J.S."/>
            <person name="Braun E.L."/>
            <person name="Baker S."/>
            <person name="Garre V."/>
            <person name="Horwitz B."/>
            <person name="Torres-Martinez S."/>
            <person name="Idnurm A."/>
            <person name="Herrera-Estrella A."/>
            <person name="Gabaldon T."/>
            <person name="Grigoriev I.V."/>
        </authorList>
    </citation>
    <scope>NUCLEOTIDE SEQUENCE [LARGE SCALE GENOMIC DNA]</scope>
    <source>
        <strain evidence="14">NRRL 1555(-)</strain>
    </source>
</reference>
<dbReference type="GO" id="GO:0015031">
    <property type="term" value="P:protein transport"/>
    <property type="evidence" value="ECO:0007669"/>
    <property type="project" value="UniProtKB-KW"/>
</dbReference>
<keyword evidence="4" id="KW-0813">Transport</keyword>
<feature type="non-terminal residue" evidence="13">
    <location>
        <position position="1"/>
    </location>
</feature>
<evidence type="ECO:0000313" key="14">
    <source>
        <dbReference type="Proteomes" id="UP000077315"/>
    </source>
</evidence>
<dbReference type="InterPro" id="IPR021056">
    <property type="entry name" value="Mt_import_IM_translocase_Tim54"/>
</dbReference>
<keyword evidence="14" id="KW-1185">Reference proteome</keyword>
<sequence length="336" mass="37329">IKAPSKGTVIFGSIVAAIGGTVYTSNHYATESRKRLCDQVSWLAERPCDVHEIPRKVSVYISAPPGDGLEKSRSWFREYVKPILVAGAVDYEIKEASGPGQIEFAVRDEIVRRRRIAAAQKERKEQESSNISPSSPEQKNAFSAMNPPTLDAIKHKKEEHLVDGVLAIGRQAWREVLSGIVLGCKAPLVVIPPAVPESETNTNNKNEEDINKEKNIEGTKDELDLDLALGPVAEKLMMDEIAVNGNGNVDSDTTNSTDSSASQERFDIPPVLSPVMYIPQENIIGWTNIPYRLFMWAADYQRIEKVGKYVVAAVLNETRPLRPEDENQGESEKVYW</sequence>
<name>A0A162N827_PHYB8</name>
<evidence type="ECO:0000256" key="9">
    <source>
        <dbReference type="ARBA" id="ARBA00023010"/>
    </source>
</evidence>
<evidence type="ECO:0000256" key="3">
    <source>
        <dbReference type="ARBA" id="ARBA00020796"/>
    </source>
</evidence>
<dbReference type="GO" id="GO:0005743">
    <property type="term" value="C:mitochondrial inner membrane"/>
    <property type="evidence" value="ECO:0007669"/>
    <property type="project" value="UniProtKB-SubCell"/>
</dbReference>
<keyword evidence="8" id="KW-1133">Transmembrane helix</keyword>
<feature type="compositionally biased region" description="Low complexity" evidence="12">
    <location>
        <begin position="250"/>
        <end position="262"/>
    </location>
</feature>
<comment type="subcellular location">
    <subcellularLocation>
        <location evidence="1">Mitochondrion inner membrane</location>
        <topology evidence="1">Single-pass membrane protein</topology>
    </subcellularLocation>
</comment>
<protein>
    <recommendedName>
        <fullName evidence="3">Mitochondrial import inner membrane translocase subunit TIM54</fullName>
    </recommendedName>
</protein>
<dbReference type="Proteomes" id="UP000077315">
    <property type="component" value="Unassembled WGS sequence"/>
</dbReference>
<evidence type="ECO:0000256" key="10">
    <source>
        <dbReference type="ARBA" id="ARBA00023128"/>
    </source>
</evidence>
<dbReference type="RefSeq" id="XP_018284704.1">
    <property type="nucleotide sequence ID" value="XM_018444094.1"/>
</dbReference>
<dbReference type="OrthoDB" id="5598305at2759"/>
<evidence type="ECO:0000256" key="6">
    <source>
        <dbReference type="ARBA" id="ARBA00022792"/>
    </source>
</evidence>
<dbReference type="Pfam" id="PF11711">
    <property type="entry name" value="Tim54"/>
    <property type="match status" value="1"/>
</dbReference>
<comment type="similarity">
    <text evidence="2">Belongs to the TIM54 family.</text>
</comment>
<dbReference type="GeneID" id="29004999"/>
<dbReference type="STRING" id="763407.A0A162N827"/>
<dbReference type="VEuPathDB" id="FungiDB:PHYBLDRAFT_99354"/>
<dbReference type="FunCoup" id="A0A162N827">
    <property type="interactions" value="74"/>
</dbReference>
<dbReference type="AlphaFoldDB" id="A0A162N827"/>
<evidence type="ECO:0000256" key="8">
    <source>
        <dbReference type="ARBA" id="ARBA00022989"/>
    </source>
</evidence>
<feature type="non-terminal residue" evidence="13">
    <location>
        <position position="336"/>
    </location>
</feature>
<dbReference type="InParanoid" id="A0A162N827"/>
<feature type="region of interest" description="Disordered" evidence="12">
    <location>
        <begin position="245"/>
        <end position="264"/>
    </location>
</feature>
<evidence type="ECO:0000256" key="7">
    <source>
        <dbReference type="ARBA" id="ARBA00022927"/>
    </source>
</evidence>
<feature type="region of interest" description="Disordered" evidence="12">
    <location>
        <begin position="117"/>
        <end position="145"/>
    </location>
</feature>
<evidence type="ECO:0000256" key="11">
    <source>
        <dbReference type="ARBA" id="ARBA00023136"/>
    </source>
</evidence>
<keyword evidence="6" id="KW-0999">Mitochondrion inner membrane</keyword>
<proteinExistence type="inferred from homology"/>